<accession>A0AAP2RKK9</accession>
<protein>
    <submittedName>
        <fullName evidence="3">Uncharacterized protein</fullName>
    </submittedName>
</protein>
<reference evidence="3 4" key="1">
    <citation type="submission" date="2021-11" db="EMBL/GenBank/DDBJ databases">
        <title>Lacrimispora sp. nov. NSJ-141 isolated from human feces.</title>
        <authorList>
            <person name="Abdugheni R."/>
        </authorList>
    </citation>
    <scope>NUCLEOTIDE SEQUENCE [LARGE SCALE GENOMIC DNA]</scope>
    <source>
        <strain evidence="3 4">NSJ-141</strain>
    </source>
</reference>
<dbReference type="AlphaFoldDB" id="A0AAP2RKK9"/>
<dbReference type="RefSeq" id="WP_231063255.1">
    <property type="nucleotide sequence ID" value="NZ_JAJNOR010000008.1"/>
</dbReference>
<evidence type="ECO:0000256" key="1">
    <source>
        <dbReference type="SAM" id="MobiDB-lite"/>
    </source>
</evidence>
<proteinExistence type="predicted"/>
<keyword evidence="2" id="KW-0472">Membrane</keyword>
<feature type="transmembrane region" description="Helical" evidence="2">
    <location>
        <begin position="40"/>
        <end position="58"/>
    </location>
</feature>
<feature type="transmembrane region" description="Helical" evidence="2">
    <location>
        <begin position="7"/>
        <end position="28"/>
    </location>
</feature>
<dbReference type="EMBL" id="JAJNOR010000008">
    <property type="protein sequence ID" value="MCD2493400.1"/>
    <property type="molecule type" value="Genomic_DNA"/>
</dbReference>
<organism evidence="3 4">
    <name type="scientific">Lientehia hominis</name>
    <dbReference type="NCBI Taxonomy" id="2897778"/>
    <lineage>
        <taxon>Bacteria</taxon>
        <taxon>Bacillati</taxon>
        <taxon>Bacillota</taxon>
        <taxon>Clostridia</taxon>
        <taxon>Lachnospirales</taxon>
        <taxon>Lachnospiraceae</taxon>
        <taxon>Lientehia</taxon>
    </lineage>
</organism>
<keyword evidence="2" id="KW-0812">Transmembrane</keyword>
<sequence>MKKLKQIVCIICAALLAGIYIITLIFSIADSSQAKSWLSASLYATVAVPILLYAFLLITKQMRNRDSLGPENMPEKTAKEDGQAENKKESSK</sequence>
<evidence type="ECO:0000313" key="4">
    <source>
        <dbReference type="Proteomes" id="UP001299265"/>
    </source>
</evidence>
<dbReference type="Proteomes" id="UP001299265">
    <property type="component" value="Unassembled WGS sequence"/>
</dbReference>
<feature type="region of interest" description="Disordered" evidence="1">
    <location>
        <begin position="67"/>
        <end position="92"/>
    </location>
</feature>
<comment type="caution">
    <text evidence="3">The sequence shown here is derived from an EMBL/GenBank/DDBJ whole genome shotgun (WGS) entry which is preliminary data.</text>
</comment>
<evidence type="ECO:0000313" key="3">
    <source>
        <dbReference type="EMBL" id="MCD2493400.1"/>
    </source>
</evidence>
<name>A0AAP2RKK9_9FIRM</name>
<keyword evidence="4" id="KW-1185">Reference proteome</keyword>
<keyword evidence="2" id="KW-1133">Transmembrane helix</keyword>
<gene>
    <name evidence="3" type="ORF">LQE92_12320</name>
</gene>
<evidence type="ECO:0000256" key="2">
    <source>
        <dbReference type="SAM" id="Phobius"/>
    </source>
</evidence>